<feature type="compositionally biased region" description="Polar residues" evidence="1">
    <location>
        <begin position="42"/>
        <end position="54"/>
    </location>
</feature>
<protein>
    <submittedName>
        <fullName evidence="2">Uncharacterized protein</fullName>
    </submittedName>
</protein>
<evidence type="ECO:0000313" key="2">
    <source>
        <dbReference type="EMBL" id="JAE05143.1"/>
    </source>
</evidence>
<proteinExistence type="predicted"/>
<feature type="region of interest" description="Disordered" evidence="1">
    <location>
        <begin position="1"/>
        <end position="54"/>
    </location>
</feature>
<name>A0A0A9FA72_ARUDO</name>
<dbReference type="AlphaFoldDB" id="A0A0A9FA72"/>
<sequence length="54" mass="6012">MVCDTNESWLRPSPMRPEVPPNGAPWLLVPQPKTKPSTTSPARLSSSRARTPRE</sequence>
<organism evidence="2">
    <name type="scientific">Arundo donax</name>
    <name type="common">Giant reed</name>
    <name type="synonym">Donax arundinaceus</name>
    <dbReference type="NCBI Taxonomy" id="35708"/>
    <lineage>
        <taxon>Eukaryota</taxon>
        <taxon>Viridiplantae</taxon>
        <taxon>Streptophyta</taxon>
        <taxon>Embryophyta</taxon>
        <taxon>Tracheophyta</taxon>
        <taxon>Spermatophyta</taxon>
        <taxon>Magnoliopsida</taxon>
        <taxon>Liliopsida</taxon>
        <taxon>Poales</taxon>
        <taxon>Poaceae</taxon>
        <taxon>PACMAD clade</taxon>
        <taxon>Arundinoideae</taxon>
        <taxon>Arundineae</taxon>
        <taxon>Arundo</taxon>
    </lineage>
</organism>
<evidence type="ECO:0000256" key="1">
    <source>
        <dbReference type="SAM" id="MobiDB-lite"/>
    </source>
</evidence>
<feature type="compositionally biased region" description="Pro residues" evidence="1">
    <location>
        <begin position="14"/>
        <end position="23"/>
    </location>
</feature>
<dbReference type="EMBL" id="GBRH01192753">
    <property type="protein sequence ID" value="JAE05143.1"/>
    <property type="molecule type" value="Transcribed_RNA"/>
</dbReference>
<reference evidence="2" key="2">
    <citation type="journal article" date="2015" name="Data Brief">
        <title>Shoot transcriptome of the giant reed, Arundo donax.</title>
        <authorList>
            <person name="Barrero R.A."/>
            <person name="Guerrero F.D."/>
            <person name="Moolhuijzen P."/>
            <person name="Goolsby J.A."/>
            <person name="Tidwell J."/>
            <person name="Bellgard S.E."/>
            <person name="Bellgard M.I."/>
        </authorList>
    </citation>
    <scope>NUCLEOTIDE SEQUENCE</scope>
    <source>
        <tissue evidence="2">Shoot tissue taken approximately 20 cm above the soil surface</tissue>
    </source>
</reference>
<reference evidence="2" key="1">
    <citation type="submission" date="2014-09" db="EMBL/GenBank/DDBJ databases">
        <authorList>
            <person name="Magalhaes I.L.F."/>
            <person name="Oliveira U."/>
            <person name="Santos F.R."/>
            <person name="Vidigal T.H.D.A."/>
            <person name="Brescovit A.D."/>
            <person name="Santos A.J."/>
        </authorList>
    </citation>
    <scope>NUCLEOTIDE SEQUENCE</scope>
    <source>
        <tissue evidence="2">Shoot tissue taken approximately 20 cm above the soil surface</tissue>
    </source>
</reference>
<feature type="compositionally biased region" description="Low complexity" evidence="1">
    <location>
        <begin position="32"/>
        <end position="41"/>
    </location>
</feature>
<accession>A0A0A9FA72</accession>